<evidence type="ECO:0000313" key="2">
    <source>
        <dbReference type="EMBL" id="CEH14049.1"/>
    </source>
</evidence>
<dbReference type="Gene3D" id="3.60.130.30">
    <property type="match status" value="1"/>
</dbReference>
<protein>
    <submittedName>
        <fullName evidence="2">2OGFeDO domain, nucleic acid-modifying type</fullName>
    </submittedName>
</protein>
<feature type="compositionally biased region" description="Basic and acidic residues" evidence="1">
    <location>
        <begin position="299"/>
        <end position="312"/>
    </location>
</feature>
<organism evidence="2 3">
    <name type="scientific">Ceraceosorus bombacis</name>
    <dbReference type="NCBI Taxonomy" id="401625"/>
    <lineage>
        <taxon>Eukaryota</taxon>
        <taxon>Fungi</taxon>
        <taxon>Dikarya</taxon>
        <taxon>Basidiomycota</taxon>
        <taxon>Ustilaginomycotina</taxon>
        <taxon>Exobasidiomycetes</taxon>
        <taxon>Ceraceosorales</taxon>
        <taxon>Ceraceosoraceae</taxon>
        <taxon>Ceraceosorus</taxon>
    </lineage>
</organism>
<feature type="region of interest" description="Disordered" evidence="1">
    <location>
        <begin position="654"/>
        <end position="677"/>
    </location>
</feature>
<dbReference type="EMBL" id="CCYA01000238">
    <property type="protein sequence ID" value="CEH14049.1"/>
    <property type="molecule type" value="Genomic_DNA"/>
</dbReference>
<dbReference type="Proteomes" id="UP000054845">
    <property type="component" value="Unassembled WGS sequence"/>
</dbReference>
<evidence type="ECO:0000313" key="3">
    <source>
        <dbReference type="Proteomes" id="UP000054845"/>
    </source>
</evidence>
<reference evidence="2 3" key="1">
    <citation type="submission" date="2014-09" db="EMBL/GenBank/DDBJ databases">
        <authorList>
            <person name="Magalhaes I.L.F."/>
            <person name="Oliveira U."/>
            <person name="Santos F.R."/>
            <person name="Vidigal T.H.D.A."/>
            <person name="Brescovit A.D."/>
            <person name="Santos A.J."/>
        </authorList>
    </citation>
    <scope>NUCLEOTIDE SEQUENCE [LARGE SCALE GENOMIC DNA]</scope>
</reference>
<evidence type="ECO:0000256" key="1">
    <source>
        <dbReference type="SAM" id="MobiDB-lite"/>
    </source>
</evidence>
<feature type="compositionally biased region" description="Low complexity" evidence="1">
    <location>
        <begin position="668"/>
        <end position="677"/>
    </location>
</feature>
<feature type="region of interest" description="Disordered" evidence="1">
    <location>
        <begin position="299"/>
        <end position="331"/>
    </location>
</feature>
<name>A0A0P1BD29_9BASI</name>
<keyword evidence="3" id="KW-1185">Reference proteome</keyword>
<dbReference type="OrthoDB" id="2535938at2759"/>
<accession>A0A0P1BD29</accession>
<proteinExistence type="predicted"/>
<sequence>MCANSANSRVTQDDAFIGWNNATPRVKQDDTLNCSGGNGATPQKLSALDNSAPPRGAHNATLNDSYNPPPHERSTADFAKSRVTHRDATLIASHGDPPPHDLCTHDNNRWRARATQDRLLTRNFQVNDSFKGSVRHALAGRVDLAKLDGNAKEHLTHANIVMRGERLAKEFFDGTPSGERLTKDFFDGTPLPWTIIPLPSPQSHLFRVYSAQIKGQLVRATICLEYDLEEAAAGKCLPKALLDRVNRARSYRGNSTLDRWNGPSHNATLDLRGGDFEWDFAFDRTHRLFVSQRWSLPGRAREPERERAKGESDDASASTRKRKRGTMWQQPQLELSSSVERILAQALAAEQRLQAALRALADSSLALHKMRHLRAKPRNVIDINAKHNKLRCRLQQQRIIFQEVTTNLSLWAQALSLPAHPIEPSRSCDGNVFGALHAHLRASGTSRAALDGTNYNVEIKDYRKSILPFLYGVDGGRLLRRMREAMSVGFPRVYKKYNDVQLHPSLLNVAPKRAYRSVMTARIVQEMEQRRAALMSPWCLAAINMPTTSTGMTAHRNKRDAQWGLCVVTALGNFTGAALCLDDVGIAIHNRAMDVTIFPSALCTHRNADTLVGTRMSIVAFTQQAIPQRYSQLPTCNDFPVWLNVPRPVISERSKNRRCTQKAKLGWQQQQQRGADA</sequence>
<feature type="compositionally biased region" description="Polar residues" evidence="1">
    <location>
        <begin position="31"/>
        <end position="44"/>
    </location>
</feature>
<dbReference type="STRING" id="401625.A0A0P1BD29"/>
<feature type="region of interest" description="Disordered" evidence="1">
    <location>
        <begin position="30"/>
        <end position="75"/>
    </location>
</feature>
<dbReference type="AlphaFoldDB" id="A0A0P1BD29"/>